<protein>
    <recommendedName>
        <fullName evidence="9">Wax synthase domain-containing protein</fullName>
    </recommendedName>
</protein>
<comment type="similarity">
    <text evidence="3">Belongs to the wax synthase family.</text>
</comment>
<evidence type="ECO:0000256" key="2">
    <source>
        <dbReference type="ARBA" id="ARBA00005179"/>
    </source>
</evidence>
<evidence type="ECO:0000256" key="6">
    <source>
        <dbReference type="ARBA" id="ARBA00022989"/>
    </source>
</evidence>
<evidence type="ECO:0000256" key="5">
    <source>
        <dbReference type="ARBA" id="ARBA00022692"/>
    </source>
</evidence>
<dbReference type="Proteomes" id="UP001556367">
    <property type="component" value="Unassembled WGS sequence"/>
</dbReference>
<evidence type="ECO:0000256" key="3">
    <source>
        <dbReference type="ARBA" id="ARBA00007282"/>
    </source>
</evidence>
<keyword evidence="6 8" id="KW-1133">Transmembrane helix</keyword>
<reference evidence="11" key="1">
    <citation type="submission" date="2024-06" db="EMBL/GenBank/DDBJ databases">
        <title>Multi-omics analyses provide insights into the biosynthesis of the anticancer antibiotic pleurotin in Hohenbuehelia grisea.</title>
        <authorList>
            <person name="Weaver J.A."/>
            <person name="Alberti F."/>
        </authorList>
    </citation>
    <scope>NUCLEOTIDE SEQUENCE [LARGE SCALE GENOMIC DNA]</scope>
    <source>
        <strain evidence="11">T-177</strain>
    </source>
</reference>
<gene>
    <name evidence="10" type="ORF">HGRIS_003739</name>
</gene>
<accession>A0ABR3JHY8</accession>
<feature type="transmembrane region" description="Helical" evidence="8">
    <location>
        <begin position="324"/>
        <end position="345"/>
    </location>
</feature>
<keyword evidence="7 8" id="KW-0472">Membrane</keyword>
<evidence type="ECO:0000256" key="4">
    <source>
        <dbReference type="ARBA" id="ARBA00022679"/>
    </source>
</evidence>
<evidence type="ECO:0000313" key="10">
    <source>
        <dbReference type="EMBL" id="KAL0954791.1"/>
    </source>
</evidence>
<name>A0ABR3JHY8_9AGAR</name>
<proteinExistence type="inferred from homology"/>
<dbReference type="InterPro" id="IPR044851">
    <property type="entry name" value="Wax_synthase"/>
</dbReference>
<organism evidence="10 11">
    <name type="scientific">Hohenbuehelia grisea</name>
    <dbReference type="NCBI Taxonomy" id="104357"/>
    <lineage>
        <taxon>Eukaryota</taxon>
        <taxon>Fungi</taxon>
        <taxon>Dikarya</taxon>
        <taxon>Basidiomycota</taxon>
        <taxon>Agaricomycotina</taxon>
        <taxon>Agaricomycetes</taxon>
        <taxon>Agaricomycetidae</taxon>
        <taxon>Agaricales</taxon>
        <taxon>Pleurotineae</taxon>
        <taxon>Pleurotaceae</taxon>
        <taxon>Hohenbuehelia</taxon>
    </lineage>
</organism>
<comment type="caution">
    <text evidence="10">The sequence shown here is derived from an EMBL/GenBank/DDBJ whole genome shotgun (WGS) entry which is preliminary data.</text>
</comment>
<dbReference type="PANTHER" id="PTHR31595:SF57">
    <property type="entry name" value="OS04G0481900 PROTEIN"/>
    <property type="match status" value="1"/>
</dbReference>
<sequence>MFWLDLVPPPTTRQPLSYTSFVDELLPPLLSYYVTAVLACLPDTQIIRLALLPATLWMTFRAATSIDLVSQYDDERLIYWNHGLLLTLTTLAMRVISWTFQSEPRRRRDPKTKPIPEDETTQSISIKQACFDAGDLILNLRGIGWDWSIGLQVPPEWRTTSSITTFLAQTFASFVFHLVAFDHLHFTIQSFSPSTIGAACGGTIFDASLPPVQRYLRSSFISFLSGLTIYSAIQLVYDLCTMIGLLVYRQTPAQWPPLFYQPWKATSLNEFWALRWHQLFRDQFISCGGRILLLLLGRPGAVMGVFFMSAVLHHFGTWGMGRGVDFASIGGYFLLMGVGVILEGFWKKLTGNRVQGLVGWIWTISWTIGAANNLIDAWSERGLIGSQFLPAEWRPSRWLPGLVL</sequence>
<dbReference type="PANTHER" id="PTHR31595">
    <property type="entry name" value="LONG-CHAIN-ALCOHOL O-FATTY-ACYLTRANSFERASE 3-RELATED"/>
    <property type="match status" value="1"/>
</dbReference>
<keyword evidence="11" id="KW-1185">Reference proteome</keyword>
<comment type="subcellular location">
    <subcellularLocation>
        <location evidence="1">Membrane</location>
        <topology evidence="1">Multi-pass membrane protein</topology>
    </subcellularLocation>
</comment>
<feature type="transmembrane region" description="Helical" evidence="8">
    <location>
        <begin position="223"/>
        <end position="248"/>
    </location>
</feature>
<evidence type="ECO:0000256" key="7">
    <source>
        <dbReference type="ARBA" id="ARBA00023136"/>
    </source>
</evidence>
<evidence type="ECO:0000256" key="1">
    <source>
        <dbReference type="ARBA" id="ARBA00004141"/>
    </source>
</evidence>
<keyword evidence="4" id="KW-0808">Transferase</keyword>
<dbReference type="InterPro" id="IPR032805">
    <property type="entry name" value="Wax_synthase_dom"/>
</dbReference>
<evidence type="ECO:0000256" key="8">
    <source>
        <dbReference type="SAM" id="Phobius"/>
    </source>
</evidence>
<evidence type="ECO:0000259" key="9">
    <source>
        <dbReference type="Pfam" id="PF13813"/>
    </source>
</evidence>
<feature type="transmembrane region" description="Helical" evidence="8">
    <location>
        <begin position="291"/>
        <end position="312"/>
    </location>
</feature>
<dbReference type="Pfam" id="PF13813">
    <property type="entry name" value="MBOAT_2"/>
    <property type="match status" value="1"/>
</dbReference>
<dbReference type="EMBL" id="JASNQZ010000007">
    <property type="protein sequence ID" value="KAL0954791.1"/>
    <property type="molecule type" value="Genomic_DNA"/>
</dbReference>
<feature type="domain" description="Wax synthase" evidence="9">
    <location>
        <begin position="255"/>
        <end position="330"/>
    </location>
</feature>
<comment type="pathway">
    <text evidence="2">Secondary metabolite biosynthesis.</text>
</comment>
<evidence type="ECO:0000313" key="11">
    <source>
        <dbReference type="Proteomes" id="UP001556367"/>
    </source>
</evidence>
<keyword evidence="5 8" id="KW-0812">Transmembrane</keyword>